<proteinExistence type="predicted"/>
<evidence type="ECO:0000313" key="2">
    <source>
        <dbReference type="Proteomes" id="UP000178776"/>
    </source>
</evidence>
<dbReference type="KEGG" id="cvc:BKX93_01640"/>
<accession>A0A1D9LN13</accession>
<dbReference type="Gene3D" id="3.30.50.20">
    <property type="entry name" value="prophage-derive protein ybcO"/>
    <property type="match status" value="1"/>
</dbReference>
<evidence type="ECO:0000313" key="1">
    <source>
        <dbReference type="EMBL" id="AOZ52670.1"/>
    </source>
</evidence>
<reference evidence="1 2" key="1">
    <citation type="submission" date="2016-10" db="EMBL/GenBank/DDBJ databases">
        <title>Chromobacterium muskegensis sp. nov., an insecticidal bacterium isolated from Sphagnum bogs.</title>
        <authorList>
            <person name="Sparks M.E."/>
            <person name="Blackburn M.B."/>
            <person name="Gundersen-Rindal D.E."/>
            <person name="Mitchell A."/>
            <person name="Farrar R."/>
            <person name="Kuhar D."/>
        </authorList>
    </citation>
    <scope>NUCLEOTIDE SEQUENCE [LARGE SCALE GENOMIC DNA]</scope>
    <source>
        <strain evidence="1 2">21-1</strain>
    </source>
</reference>
<protein>
    <recommendedName>
        <fullName evidence="3">DUF1364 domain-containing protein</fullName>
    </recommendedName>
</protein>
<dbReference type="EMBL" id="CP017707">
    <property type="protein sequence ID" value="AOZ52670.1"/>
    <property type="molecule type" value="Genomic_DNA"/>
</dbReference>
<name>A0A1D9LN13_9NEIS</name>
<dbReference type="AlphaFoldDB" id="A0A1D9LN13"/>
<evidence type="ECO:0008006" key="3">
    <source>
        <dbReference type="Google" id="ProtNLM"/>
    </source>
</evidence>
<organism evidence="1 2">
    <name type="scientific">Chromobacterium vaccinii</name>
    <dbReference type="NCBI Taxonomy" id="1108595"/>
    <lineage>
        <taxon>Bacteria</taxon>
        <taxon>Pseudomonadati</taxon>
        <taxon>Pseudomonadota</taxon>
        <taxon>Betaproteobacteria</taxon>
        <taxon>Neisseriales</taxon>
        <taxon>Chromobacteriaceae</taxon>
        <taxon>Chromobacterium</taxon>
    </lineage>
</organism>
<dbReference type="STRING" id="1108595.BKX93_01640"/>
<dbReference type="Proteomes" id="UP000178776">
    <property type="component" value="Chromosome"/>
</dbReference>
<sequence>MVPRPGSTPGTGRRDTTKNADWLAAVGSLKFCVLCGAYGIQVAHRDEGKGMGMKSADALTAALCPGCHHELGNGNKLSRDERRAEMNRAIVLTLEKLAAGGLVIVNKEALRREAA</sequence>
<gene>
    <name evidence="1" type="ORF">BKX93_01640</name>
</gene>